<dbReference type="Gene3D" id="3.40.50.300">
    <property type="entry name" value="P-loop containing nucleotide triphosphate hydrolases"/>
    <property type="match status" value="2"/>
</dbReference>
<feature type="compositionally biased region" description="Acidic residues" evidence="1">
    <location>
        <begin position="14"/>
        <end position="34"/>
    </location>
</feature>
<feature type="compositionally biased region" description="Basic and acidic residues" evidence="1">
    <location>
        <begin position="40"/>
        <end position="50"/>
    </location>
</feature>
<dbReference type="Proteomes" id="UP001302676">
    <property type="component" value="Unassembled WGS sequence"/>
</dbReference>
<protein>
    <recommendedName>
        <fullName evidence="2">DUF7025 domain-containing protein</fullName>
    </recommendedName>
</protein>
<name>A0AAN6V309_9PEZI</name>
<accession>A0AAN6V309</accession>
<comment type="caution">
    <text evidence="3">The sequence shown here is derived from an EMBL/GenBank/DDBJ whole genome shotgun (WGS) entry which is preliminary data.</text>
</comment>
<feature type="region of interest" description="Disordered" evidence="1">
    <location>
        <begin position="1"/>
        <end position="73"/>
    </location>
</feature>
<evidence type="ECO:0000259" key="2">
    <source>
        <dbReference type="Pfam" id="PF22942"/>
    </source>
</evidence>
<evidence type="ECO:0000313" key="4">
    <source>
        <dbReference type="Proteomes" id="UP001302676"/>
    </source>
</evidence>
<dbReference type="PANTHER" id="PTHR46411:SF2">
    <property type="entry name" value="AAA+ ATPASE DOMAIN-CONTAINING PROTEIN"/>
    <property type="match status" value="1"/>
</dbReference>
<dbReference type="RefSeq" id="XP_062637329.1">
    <property type="nucleotide sequence ID" value="XM_062777122.1"/>
</dbReference>
<reference evidence="3" key="1">
    <citation type="journal article" date="2023" name="Mol. Phylogenet. Evol.">
        <title>Genome-scale phylogeny and comparative genomics of the fungal order Sordariales.</title>
        <authorList>
            <person name="Hensen N."/>
            <person name="Bonometti L."/>
            <person name="Westerberg I."/>
            <person name="Brannstrom I.O."/>
            <person name="Guillou S."/>
            <person name="Cros-Aarteil S."/>
            <person name="Calhoun S."/>
            <person name="Haridas S."/>
            <person name="Kuo A."/>
            <person name="Mondo S."/>
            <person name="Pangilinan J."/>
            <person name="Riley R."/>
            <person name="LaButti K."/>
            <person name="Andreopoulos B."/>
            <person name="Lipzen A."/>
            <person name="Chen C."/>
            <person name="Yan M."/>
            <person name="Daum C."/>
            <person name="Ng V."/>
            <person name="Clum A."/>
            <person name="Steindorff A."/>
            <person name="Ohm R.A."/>
            <person name="Martin F."/>
            <person name="Silar P."/>
            <person name="Natvig D.O."/>
            <person name="Lalanne C."/>
            <person name="Gautier V."/>
            <person name="Ament-Velasquez S.L."/>
            <person name="Kruys A."/>
            <person name="Hutchinson M.I."/>
            <person name="Powell A.J."/>
            <person name="Barry K."/>
            <person name="Miller A.N."/>
            <person name="Grigoriev I.V."/>
            <person name="Debuchy R."/>
            <person name="Gladieux P."/>
            <person name="Hiltunen Thoren M."/>
            <person name="Johannesson H."/>
        </authorList>
    </citation>
    <scope>NUCLEOTIDE SEQUENCE</scope>
    <source>
        <strain evidence="3">CBS 141.50</strain>
    </source>
</reference>
<dbReference type="InterPro" id="IPR054289">
    <property type="entry name" value="DUF7025"/>
</dbReference>
<feature type="compositionally biased region" description="Low complexity" evidence="1">
    <location>
        <begin position="55"/>
        <end position="66"/>
    </location>
</feature>
<proteinExistence type="predicted"/>
<reference evidence="3" key="2">
    <citation type="submission" date="2023-05" db="EMBL/GenBank/DDBJ databases">
        <authorList>
            <consortium name="Lawrence Berkeley National Laboratory"/>
            <person name="Steindorff A."/>
            <person name="Hensen N."/>
            <person name="Bonometti L."/>
            <person name="Westerberg I."/>
            <person name="Brannstrom I.O."/>
            <person name="Guillou S."/>
            <person name="Cros-Aarteil S."/>
            <person name="Calhoun S."/>
            <person name="Haridas S."/>
            <person name="Kuo A."/>
            <person name="Mondo S."/>
            <person name="Pangilinan J."/>
            <person name="Riley R."/>
            <person name="Labutti K."/>
            <person name="Andreopoulos B."/>
            <person name="Lipzen A."/>
            <person name="Chen C."/>
            <person name="Yanf M."/>
            <person name="Daum C."/>
            <person name="Ng V."/>
            <person name="Clum A."/>
            <person name="Ohm R."/>
            <person name="Martin F."/>
            <person name="Silar P."/>
            <person name="Natvig D."/>
            <person name="Lalanne C."/>
            <person name="Gautier V."/>
            <person name="Ament-Velasquez S.L."/>
            <person name="Kruys A."/>
            <person name="Hutchinson M.I."/>
            <person name="Powell A.J."/>
            <person name="Barry K."/>
            <person name="Miller A.N."/>
            <person name="Grigoriev I.V."/>
            <person name="Debuchy R."/>
            <person name="Gladieux P."/>
            <person name="Thoren M.H."/>
            <person name="Johannesson H."/>
        </authorList>
    </citation>
    <scope>NUCLEOTIDE SEQUENCE</scope>
    <source>
        <strain evidence="3">CBS 141.50</strain>
    </source>
</reference>
<feature type="domain" description="DUF7025" evidence="2">
    <location>
        <begin position="219"/>
        <end position="305"/>
    </location>
</feature>
<evidence type="ECO:0000313" key="3">
    <source>
        <dbReference type="EMBL" id="KAK4143958.1"/>
    </source>
</evidence>
<dbReference type="SUPFAM" id="SSF52540">
    <property type="entry name" value="P-loop containing nucleoside triphosphate hydrolases"/>
    <property type="match status" value="1"/>
</dbReference>
<dbReference type="Pfam" id="PF22942">
    <property type="entry name" value="DUF7025"/>
    <property type="match status" value="1"/>
</dbReference>
<dbReference type="PANTHER" id="PTHR46411">
    <property type="entry name" value="FAMILY ATPASE, PUTATIVE-RELATED"/>
    <property type="match status" value="1"/>
</dbReference>
<organism evidence="3 4">
    <name type="scientific">Dichotomopilus funicola</name>
    <dbReference type="NCBI Taxonomy" id="1934379"/>
    <lineage>
        <taxon>Eukaryota</taxon>
        <taxon>Fungi</taxon>
        <taxon>Dikarya</taxon>
        <taxon>Ascomycota</taxon>
        <taxon>Pezizomycotina</taxon>
        <taxon>Sordariomycetes</taxon>
        <taxon>Sordariomycetidae</taxon>
        <taxon>Sordariales</taxon>
        <taxon>Chaetomiaceae</taxon>
        <taxon>Dichotomopilus</taxon>
    </lineage>
</organism>
<dbReference type="GeneID" id="87813735"/>
<gene>
    <name evidence="3" type="ORF">C8A04DRAFT_11857</name>
</gene>
<dbReference type="AlphaFoldDB" id="A0AAN6V309"/>
<keyword evidence="4" id="KW-1185">Reference proteome</keyword>
<dbReference type="EMBL" id="MU853581">
    <property type="protein sequence ID" value="KAK4143958.1"/>
    <property type="molecule type" value="Genomic_DNA"/>
</dbReference>
<evidence type="ECO:0000256" key="1">
    <source>
        <dbReference type="SAM" id="MobiDB-lite"/>
    </source>
</evidence>
<sequence length="696" mass="78645">MVPESETKTNGDANSDEESGSDEDEDSGEEEGEEGAQTNGDDKDEAKTNGETKVNGETNGEANGEAGEPEDLTMKCEIKHLDKRYDDDDETYFCERKTEVQKPKQKDWWRMFAFCLVRVYDSDGELEDTTLYVNPQPLRQLLFDIIGAYPGDPIDVDDVKIAAPYHSLFYYRKQLEEEGAKRFADDTESLDQLKLLSNWINTHFELDIAAYDRCVTQGQKVIHYDRLWTLFPPGTIAYCKLLSQNRAFRVNDAYYDNNEVNPGLTLQSEFIDFDGDRLGTRILELGVPKFSGTRELNDLNIVPIDLLGDAADVREELLARGRRFEGYIGQHYLAYDGIAIKKTPEGYARFTVNGRVMIDCKTAHRLEPNTAFFVKSLTNEPSKMERSRKRAQADLTFAGADGKKKFDKLSDDNAMLTNATVRGYSFTTKQFLEFFVEDLAEIEWNSKCFDELVLDPAIKKTVQALVSMHSQKRESFDDIVKGKGMGLVCVLHGPPGVGKTLTAEFGTCSADLDRNLTRIMDMTATWRAVLLVDEADVFLERRSLHDLHRNAMVSVFLRVLEYYSGILFLTTNRVTTFDDAFKSRIHIPIRYTDLSIESRRQIWRNFCGMVPGGVDIDEKGLSQLAETDLNGRQIKNAIKAAESLAAFDGAKLDLKQLLQITKIQAMFESDLTSLSGVDYTAPGSSRKDADSRNMFL</sequence>
<dbReference type="InterPro" id="IPR027417">
    <property type="entry name" value="P-loop_NTPase"/>
</dbReference>